<protein>
    <submittedName>
        <fullName evidence="2">Uncharacterized protein</fullName>
    </submittedName>
</protein>
<evidence type="ECO:0000313" key="2">
    <source>
        <dbReference type="EMBL" id="MBD2769690.1"/>
    </source>
</evidence>
<keyword evidence="1" id="KW-0472">Membrane</keyword>
<keyword evidence="3" id="KW-1185">Reference proteome</keyword>
<dbReference type="Proteomes" id="UP000612233">
    <property type="component" value="Unassembled WGS sequence"/>
</dbReference>
<sequence>MPNNSTPLRYRFDIGALVTGLKPYLLRKPVLRAYLMALASPVATLYTRFVGYAATTKRKLSYSGQKMAFERSLNDQFDPAFTRIRIINSDEQIEADYDFFMAENHQPQEYLRFISECPPFEYDFFFQEIVNQVGFIVEVPQSLRPQEAALNARIRQLKLAMVKYSINYV</sequence>
<proteinExistence type="predicted"/>
<dbReference type="AlphaFoldDB" id="A0A927GKP6"/>
<dbReference type="RefSeq" id="WP_191006498.1">
    <property type="nucleotide sequence ID" value="NZ_JACXAD010000022.1"/>
</dbReference>
<comment type="caution">
    <text evidence="2">The sequence shown here is derived from an EMBL/GenBank/DDBJ whole genome shotgun (WGS) entry which is preliminary data.</text>
</comment>
<reference evidence="2" key="1">
    <citation type="submission" date="2020-09" db="EMBL/GenBank/DDBJ databases">
        <authorList>
            <person name="Kim M.K."/>
        </authorList>
    </citation>
    <scope>NUCLEOTIDE SEQUENCE</scope>
    <source>
        <strain evidence="2">BT664</strain>
    </source>
</reference>
<accession>A0A927GKP6</accession>
<dbReference type="EMBL" id="JACXAD010000022">
    <property type="protein sequence ID" value="MBD2769690.1"/>
    <property type="molecule type" value="Genomic_DNA"/>
</dbReference>
<name>A0A927GKP6_9BACT</name>
<evidence type="ECO:0000256" key="1">
    <source>
        <dbReference type="SAM" id="Phobius"/>
    </source>
</evidence>
<feature type="transmembrane region" description="Helical" evidence="1">
    <location>
        <begin position="33"/>
        <end position="54"/>
    </location>
</feature>
<keyword evidence="1" id="KW-0812">Transmembrane</keyword>
<organism evidence="2 3">
    <name type="scientific">Hymenobacter montanus</name>
    <dbReference type="NCBI Taxonomy" id="2771359"/>
    <lineage>
        <taxon>Bacteria</taxon>
        <taxon>Pseudomonadati</taxon>
        <taxon>Bacteroidota</taxon>
        <taxon>Cytophagia</taxon>
        <taxon>Cytophagales</taxon>
        <taxon>Hymenobacteraceae</taxon>
        <taxon>Hymenobacter</taxon>
    </lineage>
</organism>
<keyword evidence="1" id="KW-1133">Transmembrane helix</keyword>
<gene>
    <name evidence="2" type="ORF">IC235_17510</name>
</gene>
<evidence type="ECO:0000313" key="3">
    <source>
        <dbReference type="Proteomes" id="UP000612233"/>
    </source>
</evidence>